<dbReference type="SUPFAM" id="SSF101874">
    <property type="entry name" value="YceI-like"/>
    <property type="match status" value="1"/>
</dbReference>
<gene>
    <name evidence="3" type="ORF">HNQ88_002910</name>
</gene>
<feature type="chain" id="PRO_5042061023" evidence="1">
    <location>
        <begin position="23"/>
        <end position="192"/>
    </location>
</feature>
<dbReference type="Proteomes" id="UP001185092">
    <property type="component" value="Unassembled WGS sequence"/>
</dbReference>
<evidence type="ECO:0000256" key="1">
    <source>
        <dbReference type="SAM" id="SignalP"/>
    </source>
</evidence>
<keyword evidence="4" id="KW-1185">Reference proteome</keyword>
<name>A0AAE4BTP5_9BACT</name>
<accession>A0AAE4BTP5</accession>
<reference evidence="3" key="1">
    <citation type="submission" date="2023-07" db="EMBL/GenBank/DDBJ databases">
        <title>Genomic Encyclopedia of Type Strains, Phase IV (KMG-IV): sequencing the most valuable type-strain genomes for metagenomic binning, comparative biology and taxonomic classification.</title>
        <authorList>
            <person name="Goeker M."/>
        </authorList>
    </citation>
    <scope>NUCLEOTIDE SEQUENCE</scope>
    <source>
        <strain evidence="3">DSM 26174</strain>
    </source>
</reference>
<dbReference type="Gene3D" id="2.40.128.110">
    <property type="entry name" value="Lipid/polyisoprenoid-binding, YceI-like"/>
    <property type="match status" value="1"/>
</dbReference>
<evidence type="ECO:0000259" key="2">
    <source>
        <dbReference type="Pfam" id="PF04264"/>
    </source>
</evidence>
<evidence type="ECO:0000313" key="3">
    <source>
        <dbReference type="EMBL" id="MDR6239862.1"/>
    </source>
</evidence>
<dbReference type="InterPro" id="IPR036761">
    <property type="entry name" value="TTHA0802/YceI-like_sf"/>
</dbReference>
<dbReference type="RefSeq" id="WP_309939667.1">
    <property type="nucleotide sequence ID" value="NZ_AP025305.1"/>
</dbReference>
<protein>
    <submittedName>
        <fullName evidence="3">Polyisoprenoid-binding protein YceI</fullName>
    </submittedName>
</protein>
<organism evidence="3 4">
    <name type="scientific">Aureibacter tunicatorum</name>
    <dbReference type="NCBI Taxonomy" id="866807"/>
    <lineage>
        <taxon>Bacteria</taxon>
        <taxon>Pseudomonadati</taxon>
        <taxon>Bacteroidota</taxon>
        <taxon>Cytophagia</taxon>
        <taxon>Cytophagales</taxon>
        <taxon>Persicobacteraceae</taxon>
        <taxon>Aureibacter</taxon>
    </lineage>
</organism>
<dbReference type="PANTHER" id="PTHR34406:SF1">
    <property type="entry name" value="PROTEIN YCEI"/>
    <property type="match status" value="1"/>
</dbReference>
<dbReference type="PANTHER" id="PTHR34406">
    <property type="entry name" value="PROTEIN YCEI"/>
    <property type="match status" value="1"/>
</dbReference>
<sequence>MKKGTISLLFLMVLFSSNIIMAQDKLNLSAEKSKVEIHGDSNVHKWEENAEEMTGSITASLDNGNLQNITSFELKIPVEGIESGKGAMNDKTYKALKAKNHKNITMTLNNVDEIKSIGNGQYNVTATGSLTIAGTQKSITFTAKATATSGSIKIQGELPIKMSEYNVEPPTAMMGAVKCYDDVNVKYELVLQ</sequence>
<evidence type="ECO:0000313" key="4">
    <source>
        <dbReference type="Proteomes" id="UP001185092"/>
    </source>
</evidence>
<dbReference type="EMBL" id="JAVDQD010000003">
    <property type="protein sequence ID" value="MDR6239862.1"/>
    <property type="molecule type" value="Genomic_DNA"/>
</dbReference>
<dbReference type="AlphaFoldDB" id="A0AAE4BTP5"/>
<comment type="caution">
    <text evidence="3">The sequence shown here is derived from an EMBL/GenBank/DDBJ whole genome shotgun (WGS) entry which is preliminary data.</text>
</comment>
<dbReference type="InterPro" id="IPR007372">
    <property type="entry name" value="Lipid/polyisoprenoid-bd_YceI"/>
</dbReference>
<feature type="domain" description="Lipid/polyisoprenoid-binding YceI-like" evidence="2">
    <location>
        <begin position="28"/>
        <end position="190"/>
    </location>
</feature>
<proteinExistence type="predicted"/>
<feature type="signal peptide" evidence="1">
    <location>
        <begin position="1"/>
        <end position="22"/>
    </location>
</feature>
<keyword evidence="1" id="KW-0732">Signal</keyword>
<dbReference type="Pfam" id="PF04264">
    <property type="entry name" value="YceI"/>
    <property type="match status" value="1"/>
</dbReference>